<name>D7CK18_SYNLT</name>
<dbReference type="Gene3D" id="3.30.1310.10">
    <property type="entry name" value="Nucleoid-associated protein YbaB-like domain"/>
    <property type="match status" value="1"/>
</dbReference>
<dbReference type="AlphaFoldDB" id="D7CK18"/>
<dbReference type="SUPFAM" id="SSF82607">
    <property type="entry name" value="YbaB-like"/>
    <property type="match status" value="1"/>
</dbReference>
<dbReference type="InterPro" id="IPR036894">
    <property type="entry name" value="YbaB-like_sf"/>
</dbReference>
<dbReference type="GO" id="GO:0003677">
    <property type="term" value="F:DNA binding"/>
    <property type="evidence" value="ECO:0007669"/>
    <property type="project" value="InterPro"/>
</dbReference>
<dbReference type="Pfam" id="PF02575">
    <property type="entry name" value="YbaB_DNA_bd"/>
    <property type="match status" value="1"/>
</dbReference>
<dbReference type="InterPro" id="IPR004401">
    <property type="entry name" value="YbaB/EbfC"/>
</dbReference>
<sequence length="103" mass="11651">METEDLSRMLNSAEQLRQRLVDIDKSLKKGVFTVNSQNNLVSISMNYQQEVLDIFIDTSLLSPSKAGILKSSVVETINRAIKMARDKMIEETAKAINLLHIKE</sequence>
<proteinExistence type="predicted"/>
<protein>
    <recommendedName>
        <fullName evidence="3">YbaB/EbfC family DNA-binding protein</fullName>
    </recommendedName>
</protein>
<dbReference type="STRING" id="643648.Slip_0348"/>
<reference evidence="1 2" key="2">
    <citation type="journal article" date="2010" name="Stand. Genomic Sci.">
        <title>Complete genome sequence of Syntrophothermus lipocalidus type strain (TGB-C1).</title>
        <authorList>
            <person name="Djao O.D."/>
            <person name="Zhang X."/>
            <person name="Lucas S."/>
            <person name="Lapidus A."/>
            <person name="Del Rio T.G."/>
            <person name="Nolan M."/>
            <person name="Tice H."/>
            <person name="Cheng J.F."/>
            <person name="Han C."/>
            <person name="Tapia R."/>
            <person name="Goodwin L."/>
            <person name="Pitluck S."/>
            <person name="Liolios K."/>
            <person name="Ivanova N."/>
            <person name="Mavromatis K."/>
            <person name="Mikhailova N."/>
            <person name="Ovchinnikova G."/>
            <person name="Pati A."/>
            <person name="Brambilla E."/>
            <person name="Chen A."/>
            <person name="Palaniappan K."/>
            <person name="Land M."/>
            <person name="Hauser L."/>
            <person name="Chang Y.J."/>
            <person name="Jeffries C.D."/>
            <person name="Rohde M."/>
            <person name="Sikorski J."/>
            <person name="Spring S."/>
            <person name="Goker M."/>
            <person name="Detter J.C."/>
            <person name="Woyke T."/>
            <person name="Bristow J."/>
            <person name="Eisen J.A."/>
            <person name="Markowitz V."/>
            <person name="Hugenholtz P."/>
            <person name="Kyrpides N.C."/>
            <person name="Klenk H.P."/>
        </authorList>
    </citation>
    <scope>NUCLEOTIDE SEQUENCE [LARGE SCALE GENOMIC DNA]</scope>
    <source>
        <strain evidence="2">DSM 12680 / TGB-C1</strain>
    </source>
</reference>
<keyword evidence="2" id="KW-1185">Reference proteome</keyword>
<dbReference type="KEGG" id="slp:Slip_0348"/>
<dbReference type="Proteomes" id="UP000000378">
    <property type="component" value="Chromosome"/>
</dbReference>
<evidence type="ECO:0000313" key="1">
    <source>
        <dbReference type="EMBL" id="ADI01132.1"/>
    </source>
</evidence>
<dbReference type="RefSeq" id="WP_013174534.1">
    <property type="nucleotide sequence ID" value="NC_014220.1"/>
</dbReference>
<organism evidence="1 2">
    <name type="scientific">Syntrophothermus lipocalidus (strain DSM 12680 / TGB-C1)</name>
    <dbReference type="NCBI Taxonomy" id="643648"/>
    <lineage>
        <taxon>Bacteria</taxon>
        <taxon>Bacillati</taxon>
        <taxon>Bacillota</taxon>
        <taxon>Clostridia</taxon>
        <taxon>Eubacteriales</taxon>
        <taxon>Syntrophomonadaceae</taxon>
        <taxon>Syntrophothermus</taxon>
    </lineage>
</organism>
<reference evidence="2" key="1">
    <citation type="journal article" date="2010" name="Stand. Genomic Sci.">
        <title>Complete genome sequence of Syntrophothermus lipocalidus type strain (TGB-C1T).</title>
        <authorList>
            <consortium name="US DOE Joint Genome Institute (JGI-PGF)"/>
            <person name="Djao O."/>
            <person name="Zhang X."/>
            <person name="Lucas S."/>
            <person name="Lapidus A."/>
            <person name="Glavina Del Rio T."/>
            <person name="Nolan M."/>
            <person name="Tice H."/>
            <person name="Cheng J."/>
            <person name="Han C."/>
            <person name="Tapia R."/>
            <person name="Goodwin L."/>
            <person name="Pitluck S."/>
            <person name="Liolios K."/>
            <person name="Ivanova N."/>
            <person name="Mavromatis K."/>
            <person name="Mikhailova N."/>
            <person name="Ovchinnikova G."/>
            <person name="Pati A."/>
            <person name="Brambilla E."/>
            <person name="Chen A."/>
            <person name="Palaniappan K."/>
            <person name="Land M."/>
            <person name="Hauser L."/>
            <person name="Chang Y."/>
            <person name="Jeffries C."/>
            <person name="Rohde M."/>
            <person name="Sikorski J."/>
            <person name="Spring S."/>
            <person name="Goker M."/>
            <person name="Detter J."/>
            <person name="Woyke T."/>
            <person name="Bristow J."/>
            <person name="Eisen J."/>
            <person name="Markowitz V."/>
            <person name="Hugenholtz P."/>
            <person name="Kyrpides N."/>
            <person name="Klenk H."/>
        </authorList>
    </citation>
    <scope>NUCLEOTIDE SEQUENCE [LARGE SCALE GENOMIC DNA]</scope>
    <source>
        <strain evidence="2">DSM 12680 / TGB-C1</strain>
    </source>
</reference>
<dbReference type="PIRSF" id="PIRSF004555">
    <property type="entry name" value="UCP004555"/>
    <property type="match status" value="1"/>
</dbReference>
<accession>D7CK18</accession>
<evidence type="ECO:0000313" key="2">
    <source>
        <dbReference type="Proteomes" id="UP000000378"/>
    </source>
</evidence>
<evidence type="ECO:0008006" key="3">
    <source>
        <dbReference type="Google" id="ProtNLM"/>
    </source>
</evidence>
<gene>
    <name evidence="1" type="ordered locus">Slip_0348</name>
</gene>
<dbReference type="EMBL" id="CP002048">
    <property type="protein sequence ID" value="ADI01132.1"/>
    <property type="molecule type" value="Genomic_DNA"/>
</dbReference>
<dbReference type="HOGENOM" id="CLU_2262451_0_0_9"/>